<reference evidence="2" key="1">
    <citation type="submission" date="2020-05" db="UniProtKB">
        <authorList>
            <consortium name="EnsemblMetazoa"/>
        </authorList>
    </citation>
    <scope>IDENTIFICATION</scope>
    <source>
        <strain evidence="2">TTRI</strain>
    </source>
</reference>
<accession>A0A1A9VA44</accession>
<sequence length="201" mass="23274">MCTSSVTIRPTVSGAIILMMLAAQLLIKSKSPNYSHNELLVKLKMELSANLPRGKNLRSSVRKFWDLKHPPLYTAKTSVYHFVYDSLSLSHHHSLAKQEIQHHLLNVTGSYSEKIMIRDFENNSENTFFGFIECLSIEYFSFQLIELTQCTSTFLMTKFRPFKEKLAVKNVKTRPNRTLYQHSIPRQFSQFRISADVLVLI</sequence>
<evidence type="ECO:0000256" key="1">
    <source>
        <dbReference type="SAM" id="Phobius"/>
    </source>
</evidence>
<organism evidence="2 3">
    <name type="scientific">Glossina austeni</name>
    <name type="common">Savannah tsetse fly</name>
    <dbReference type="NCBI Taxonomy" id="7395"/>
    <lineage>
        <taxon>Eukaryota</taxon>
        <taxon>Metazoa</taxon>
        <taxon>Ecdysozoa</taxon>
        <taxon>Arthropoda</taxon>
        <taxon>Hexapoda</taxon>
        <taxon>Insecta</taxon>
        <taxon>Pterygota</taxon>
        <taxon>Neoptera</taxon>
        <taxon>Endopterygota</taxon>
        <taxon>Diptera</taxon>
        <taxon>Brachycera</taxon>
        <taxon>Muscomorpha</taxon>
        <taxon>Hippoboscoidea</taxon>
        <taxon>Glossinidae</taxon>
        <taxon>Glossina</taxon>
    </lineage>
</organism>
<dbReference type="VEuPathDB" id="VectorBase:GAUT030622"/>
<keyword evidence="1" id="KW-1133">Transmembrane helix</keyword>
<proteinExistence type="predicted"/>
<evidence type="ECO:0000313" key="2">
    <source>
        <dbReference type="EnsemblMetazoa" id="GAUT030622-PA"/>
    </source>
</evidence>
<protein>
    <submittedName>
        <fullName evidence="2">Uncharacterized protein</fullName>
    </submittedName>
</protein>
<evidence type="ECO:0000313" key="3">
    <source>
        <dbReference type="Proteomes" id="UP000078200"/>
    </source>
</evidence>
<dbReference type="Proteomes" id="UP000078200">
    <property type="component" value="Unassembled WGS sequence"/>
</dbReference>
<feature type="transmembrane region" description="Helical" evidence="1">
    <location>
        <begin position="6"/>
        <end position="27"/>
    </location>
</feature>
<name>A0A1A9VA44_GLOAU</name>
<keyword evidence="3" id="KW-1185">Reference proteome</keyword>
<dbReference type="AlphaFoldDB" id="A0A1A9VA44"/>
<dbReference type="EnsemblMetazoa" id="GAUT030622-RA">
    <property type="protein sequence ID" value="GAUT030622-PA"/>
    <property type="gene ID" value="GAUT030622"/>
</dbReference>
<keyword evidence="1" id="KW-0472">Membrane</keyword>
<keyword evidence="1" id="KW-0812">Transmembrane</keyword>